<evidence type="ECO:0000313" key="3">
    <source>
        <dbReference type="Proteomes" id="UP001595636"/>
    </source>
</evidence>
<proteinExistence type="predicted"/>
<feature type="compositionally biased region" description="Pro residues" evidence="1">
    <location>
        <begin position="79"/>
        <end position="108"/>
    </location>
</feature>
<evidence type="ECO:0000313" key="2">
    <source>
        <dbReference type="EMBL" id="MFC3625343.1"/>
    </source>
</evidence>
<gene>
    <name evidence="2" type="ORF">ACFOKJ_04170</name>
</gene>
<organism evidence="2 3">
    <name type="scientific">Vogesella amnigena</name>
    <dbReference type="NCBI Taxonomy" id="1507449"/>
    <lineage>
        <taxon>Bacteria</taxon>
        <taxon>Pseudomonadati</taxon>
        <taxon>Pseudomonadota</taxon>
        <taxon>Betaproteobacteria</taxon>
        <taxon>Neisseriales</taxon>
        <taxon>Chromobacteriaceae</taxon>
        <taxon>Vogesella</taxon>
    </lineage>
</organism>
<name>A0ABV7TRH1_9NEIS</name>
<dbReference type="Proteomes" id="UP001595636">
    <property type="component" value="Unassembled WGS sequence"/>
</dbReference>
<evidence type="ECO:0000256" key="1">
    <source>
        <dbReference type="SAM" id="MobiDB-lite"/>
    </source>
</evidence>
<protein>
    <submittedName>
        <fullName evidence="2">Uncharacterized protein</fullName>
    </submittedName>
</protein>
<reference evidence="3" key="1">
    <citation type="journal article" date="2019" name="Int. J. Syst. Evol. Microbiol.">
        <title>The Global Catalogue of Microorganisms (GCM) 10K type strain sequencing project: providing services to taxonomists for standard genome sequencing and annotation.</title>
        <authorList>
            <consortium name="The Broad Institute Genomics Platform"/>
            <consortium name="The Broad Institute Genome Sequencing Center for Infectious Disease"/>
            <person name="Wu L."/>
            <person name="Ma J."/>
        </authorList>
    </citation>
    <scope>NUCLEOTIDE SEQUENCE [LARGE SCALE GENOMIC DNA]</scope>
    <source>
        <strain evidence="3">KCTC 42195</strain>
    </source>
</reference>
<comment type="caution">
    <text evidence="2">The sequence shown here is derived from an EMBL/GenBank/DDBJ whole genome shotgun (WGS) entry which is preliminary data.</text>
</comment>
<accession>A0ABV7TRH1</accession>
<dbReference type="RefSeq" id="WP_390276851.1">
    <property type="nucleotide sequence ID" value="NZ_JBHRYH010000009.1"/>
</dbReference>
<feature type="region of interest" description="Disordered" evidence="1">
    <location>
        <begin position="75"/>
        <end position="117"/>
    </location>
</feature>
<dbReference type="EMBL" id="JBHRYH010000009">
    <property type="protein sequence ID" value="MFC3625343.1"/>
    <property type="molecule type" value="Genomic_DNA"/>
</dbReference>
<sequence length="117" mass="13203">MKKMLDAGRETPQLETLKALVISLYREQPFALARLKTLDEQHCRLALQLLQDWCLDLHADARSKLLERLFGMHPELMLPQPPASGPQPAPQPSPPRRSPAKRSPPSPRQQPRATGSR</sequence>
<keyword evidence="3" id="KW-1185">Reference proteome</keyword>